<feature type="domain" description="DUF2070" evidence="2">
    <location>
        <begin position="34"/>
        <end position="617"/>
    </location>
</feature>
<name>A0A0F9JZZ9_9ZZZZ</name>
<feature type="transmembrane region" description="Helical" evidence="1">
    <location>
        <begin position="129"/>
        <end position="149"/>
    </location>
</feature>
<dbReference type="AlphaFoldDB" id="A0A0F9JZZ9"/>
<evidence type="ECO:0000259" key="2">
    <source>
        <dbReference type="Pfam" id="PF09843"/>
    </source>
</evidence>
<keyword evidence="1" id="KW-1133">Transmembrane helix</keyword>
<feature type="transmembrane region" description="Helical" evidence="1">
    <location>
        <begin position="100"/>
        <end position="120"/>
    </location>
</feature>
<feature type="transmembrane region" description="Helical" evidence="1">
    <location>
        <begin position="155"/>
        <end position="176"/>
    </location>
</feature>
<reference evidence="3" key="1">
    <citation type="journal article" date="2015" name="Nature">
        <title>Complex archaea that bridge the gap between prokaryotes and eukaryotes.</title>
        <authorList>
            <person name="Spang A."/>
            <person name="Saw J.H."/>
            <person name="Jorgensen S.L."/>
            <person name="Zaremba-Niedzwiedzka K."/>
            <person name="Martijn J."/>
            <person name="Lind A.E."/>
            <person name="van Eijk R."/>
            <person name="Schleper C."/>
            <person name="Guy L."/>
            <person name="Ettema T.J."/>
        </authorList>
    </citation>
    <scope>NUCLEOTIDE SEQUENCE</scope>
</reference>
<sequence>MILEKKTSRQIPGILSYLSFFSSKKLAYSIFLSTPIIAGVISTFLHTLLIGRIDFFHFIRFTVLFLLTSGCGIGVTVLFYSKRAPILQGPPNGWAVQTNVFFTAPMELTFLFGQLLALLLNNIISFQEVFFILGTILSYIVAFVVYFSFTTVGRPGYLILALIQPVIAILLYSIYTGQMDIDFFVRAMIFFVACALIFAIPYRKGMFQVSKIYKDLTGIGGYEFIRAFTLSMMTDGNDDLIEYYFDRVGVLSNVKIQYLFIRTTKNKTIKGLFIVPHVHFGPFKTCGSSDLPEYIYRTFRDIPGLTVYHTTNDHTQNLTTQGYVEKILTKIHDDIKDIKSDKEYNWIKEVRDFNRKISNSAKLIGVDVDGVPFIFVTRHPLPSDDVEAGIGEEIRNIAISEGYKEIVIVDSHNAIIGDEVLIKRGTLEAQDLIEVSRKFMTSGSIKEANKIEMLYGVAKDPMVDFSERDGIGYGGIVVHLFKNVVTDQKTVLIHFDGNNAFVDIRSYILNMLQNKGIERAEITTSDSHTVARQFSSRGYSPIGDKIRLDVILEKLDTLLQQAEKDLEPVEFLYKDSHEEVKIWGNPEYFNAIIETLKACLKVSERLLTLSLILPTFFSLILLIFLYRI</sequence>
<evidence type="ECO:0000313" key="3">
    <source>
        <dbReference type="EMBL" id="KKM75364.1"/>
    </source>
</evidence>
<evidence type="ECO:0000256" key="1">
    <source>
        <dbReference type="SAM" id="Phobius"/>
    </source>
</evidence>
<dbReference type="EMBL" id="LAZR01008989">
    <property type="protein sequence ID" value="KKM75364.1"/>
    <property type="molecule type" value="Genomic_DNA"/>
</dbReference>
<protein>
    <recommendedName>
        <fullName evidence="2">DUF2070 domain-containing protein</fullName>
    </recommendedName>
</protein>
<keyword evidence="1" id="KW-0812">Transmembrane</keyword>
<proteinExistence type="predicted"/>
<comment type="caution">
    <text evidence="3">The sequence shown here is derived from an EMBL/GenBank/DDBJ whole genome shotgun (WGS) entry which is preliminary data.</text>
</comment>
<dbReference type="Pfam" id="PF09843">
    <property type="entry name" value="DUF2070"/>
    <property type="match status" value="1"/>
</dbReference>
<feature type="transmembrane region" description="Helical" evidence="1">
    <location>
        <begin position="183"/>
        <end position="202"/>
    </location>
</feature>
<accession>A0A0F9JZZ9</accession>
<feature type="transmembrane region" description="Helical" evidence="1">
    <location>
        <begin position="606"/>
        <end position="626"/>
    </location>
</feature>
<feature type="transmembrane region" description="Helical" evidence="1">
    <location>
        <begin position="26"/>
        <end position="49"/>
    </location>
</feature>
<feature type="transmembrane region" description="Helical" evidence="1">
    <location>
        <begin position="61"/>
        <end position="80"/>
    </location>
</feature>
<keyword evidence="1" id="KW-0472">Membrane</keyword>
<organism evidence="3">
    <name type="scientific">marine sediment metagenome</name>
    <dbReference type="NCBI Taxonomy" id="412755"/>
    <lineage>
        <taxon>unclassified sequences</taxon>
        <taxon>metagenomes</taxon>
        <taxon>ecological metagenomes</taxon>
    </lineage>
</organism>
<gene>
    <name evidence="3" type="ORF">LCGC14_1390990</name>
</gene>
<dbReference type="InterPro" id="IPR019204">
    <property type="entry name" value="DUF2070_membrane"/>
</dbReference>